<evidence type="ECO:0000256" key="1">
    <source>
        <dbReference type="ARBA" id="ARBA00004651"/>
    </source>
</evidence>
<feature type="transmembrane region" description="Helical" evidence="8">
    <location>
        <begin position="185"/>
        <end position="207"/>
    </location>
</feature>
<feature type="transmembrane region" description="Helical" evidence="8">
    <location>
        <begin position="214"/>
        <end position="232"/>
    </location>
</feature>
<dbReference type="EMBL" id="EU769119">
    <property type="protein sequence ID" value="ACD85122.1"/>
    <property type="molecule type" value="mRNA"/>
</dbReference>
<keyword evidence="3" id="KW-1003">Cell membrane</keyword>
<dbReference type="RefSeq" id="NP_001124344.1">
    <property type="nucleotide sequence ID" value="NM_001130872.1"/>
</dbReference>
<evidence type="ECO:0000256" key="2">
    <source>
        <dbReference type="ARBA" id="ARBA00005327"/>
    </source>
</evidence>
<evidence type="ECO:0000313" key="11">
    <source>
        <dbReference type="Proteomes" id="UP000005204"/>
    </source>
</evidence>
<sequence>MAPRSVRSMVGTSKKDMLKGGFYETVRIPLYIYRLIGILPISGLWHRSSKYNRFSLKSFYTIIYAPTIVMQTFLLLVHIYDLFAFFFGHQRLGRLIYHMNFYTITILIFMGSRKWKNVIKEIETIELTLPRLRNSKKALALTKSFVFAFFVFSLAEVVLILQFTLRLTKQRHVLPGDSGLYLRSYFVYIFPYLYDHFPFSYVMGFIVQIIKVQGIITLNMVNCSVVILSIYLTNRLKHYNRIVFAKGSKTNNTRLKWVELNLLYTRISNLVKIIDKNLNPFVFISFTANLSYICAQLFYILNKLTSSRTVKITSFLEDKRSDWETVLYISISFALVVLKVLLVSITAAEVHTTSREPLRLLYTLPTAEYTIETQRLMTQVYYSNLSLSGLNFFHITRGMLLGMVATLLTYEIVLLQI</sequence>
<reference evidence="10" key="3">
    <citation type="submission" date="2022-06" db="UniProtKB">
        <authorList>
            <consortium name="EnsemblMetazoa"/>
        </authorList>
    </citation>
    <scope>IDENTIFICATION</scope>
    <source>
        <strain evidence="10">p50T (Dazao)</strain>
    </source>
</reference>
<dbReference type="AlphaFoldDB" id="B3GTD6"/>
<feature type="transmembrane region" description="Helical" evidence="8">
    <location>
        <begin position="145"/>
        <end position="165"/>
    </location>
</feature>
<proteinExistence type="evidence at transcript level"/>
<dbReference type="OrthoDB" id="5800391at2759"/>
<evidence type="ECO:0000256" key="8">
    <source>
        <dbReference type="SAM" id="Phobius"/>
    </source>
</evidence>
<protein>
    <submittedName>
        <fullName evidence="9">Gustatory receptor 8</fullName>
    </submittedName>
</protein>
<keyword evidence="11" id="KW-1185">Reference proteome</keyword>
<dbReference type="CTD" id="100174817"/>
<feature type="transmembrane region" description="Helical" evidence="8">
    <location>
        <begin position="28"/>
        <end position="46"/>
    </location>
</feature>
<evidence type="ECO:0000256" key="7">
    <source>
        <dbReference type="ARBA" id="ARBA00023170"/>
    </source>
</evidence>
<name>B3GTD6_BOMMO</name>
<keyword evidence="4 8" id="KW-0812">Transmembrane</keyword>
<evidence type="ECO:0000313" key="10">
    <source>
        <dbReference type="EnsemblMetazoa" id="NP_001124344.1"/>
    </source>
</evidence>
<dbReference type="Pfam" id="PF06151">
    <property type="entry name" value="Trehalose_recp"/>
    <property type="match status" value="1"/>
</dbReference>
<evidence type="ECO:0000256" key="6">
    <source>
        <dbReference type="ARBA" id="ARBA00023136"/>
    </source>
</evidence>
<dbReference type="PANTHER" id="PTHR21421">
    <property type="entry name" value="GUSTATORY RECEPTOR"/>
    <property type="match status" value="1"/>
</dbReference>
<feature type="transmembrane region" description="Helical" evidence="8">
    <location>
        <begin position="326"/>
        <end position="348"/>
    </location>
</feature>
<evidence type="ECO:0000313" key="9">
    <source>
        <dbReference type="EMBL" id="ACD85122.1"/>
    </source>
</evidence>
<evidence type="ECO:0000256" key="3">
    <source>
        <dbReference type="ARBA" id="ARBA00022475"/>
    </source>
</evidence>
<dbReference type="EnsemblMetazoa" id="NM_001130872.1">
    <property type="protein sequence ID" value="NP_001124344.1"/>
    <property type="gene ID" value="GeneID_100174817"/>
</dbReference>
<feature type="transmembrane region" description="Helical" evidence="8">
    <location>
        <begin position="392"/>
        <end position="415"/>
    </location>
</feature>
<accession>B3GTD6</accession>
<feature type="transmembrane region" description="Helical" evidence="8">
    <location>
        <begin position="58"/>
        <end position="80"/>
    </location>
</feature>
<keyword evidence="6 8" id="KW-0472">Membrane</keyword>
<dbReference type="SMR" id="B3GTD6"/>
<dbReference type="PANTHER" id="PTHR21421:SF29">
    <property type="entry name" value="GUSTATORY RECEPTOR 5A FOR TREHALOSE-RELATED"/>
    <property type="match status" value="1"/>
</dbReference>
<dbReference type="GeneID" id="100174817"/>
<feature type="transmembrane region" description="Helical" evidence="8">
    <location>
        <begin position="281"/>
        <end position="301"/>
    </location>
</feature>
<dbReference type="InterPro" id="IPR009318">
    <property type="entry name" value="Gustatory_rcpt"/>
</dbReference>
<evidence type="ECO:0000256" key="5">
    <source>
        <dbReference type="ARBA" id="ARBA00022989"/>
    </source>
</evidence>
<gene>
    <name evidence="9" type="primary">Gr8</name>
    <name evidence="10" type="synonym">100174817</name>
</gene>
<keyword evidence="5 8" id="KW-1133">Transmembrane helix</keyword>
<keyword evidence="7 9" id="KW-0675">Receptor</keyword>
<dbReference type="GO" id="GO:0008527">
    <property type="term" value="F:taste receptor activity"/>
    <property type="evidence" value="ECO:0007669"/>
    <property type="project" value="InterPro"/>
</dbReference>
<organism evidence="9">
    <name type="scientific">Bombyx mori</name>
    <name type="common">Silk moth</name>
    <dbReference type="NCBI Taxonomy" id="7091"/>
    <lineage>
        <taxon>Eukaryota</taxon>
        <taxon>Metazoa</taxon>
        <taxon>Ecdysozoa</taxon>
        <taxon>Arthropoda</taxon>
        <taxon>Hexapoda</taxon>
        <taxon>Insecta</taxon>
        <taxon>Pterygota</taxon>
        <taxon>Neoptera</taxon>
        <taxon>Endopterygota</taxon>
        <taxon>Lepidoptera</taxon>
        <taxon>Glossata</taxon>
        <taxon>Ditrysia</taxon>
        <taxon>Bombycoidea</taxon>
        <taxon>Bombycidae</taxon>
        <taxon>Bombycinae</taxon>
        <taxon>Bombyx</taxon>
    </lineage>
</organism>
<dbReference type="Proteomes" id="UP000005204">
    <property type="component" value="Unassembled WGS sequence"/>
</dbReference>
<reference evidence="9" key="2">
    <citation type="journal article" date="2008" name="Insect Mol. Biol.">
        <title>The gustatory receptor family in the silkworm moth Bombyx mori is characterized by a large expansion of a single lineage of putative bitter receptors.</title>
        <authorList>
            <person name="Wanner K.W."/>
            <person name="Robertson H.M."/>
        </authorList>
    </citation>
    <scope>NUCLEOTIDE SEQUENCE</scope>
</reference>
<dbReference type="GO" id="GO:0005886">
    <property type="term" value="C:plasma membrane"/>
    <property type="evidence" value="ECO:0007669"/>
    <property type="project" value="UniProtKB-SubCell"/>
</dbReference>
<comment type="similarity">
    <text evidence="2">Belongs to the insect chemoreceptor superfamily. Gustatory receptor (GR) family. Gr5a subfamily.</text>
</comment>
<reference evidence="11" key="1">
    <citation type="journal article" date="2008" name="Insect Biochem. Mol. Biol.">
        <title>The genome of a lepidopteran model insect, the silkworm Bombyx mori.</title>
        <authorList>
            <consortium name="International Silkworm Genome Consortium"/>
        </authorList>
    </citation>
    <scope>NUCLEOTIDE SEQUENCE [LARGE SCALE GENOMIC DNA]</scope>
    <source>
        <strain evidence="11">p50T</strain>
    </source>
</reference>
<comment type="subcellular location">
    <subcellularLocation>
        <location evidence="1">Cell membrane</location>
        <topology evidence="1">Multi-pass membrane protein</topology>
    </subcellularLocation>
</comment>
<dbReference type="GO" id="GO:0050916">
    <property type="term" value="P:sensory perception of sweet taste"/>
    <property type="evidence" value="ECO:0007669"/>
    <property type="project" value="UniProtKB-ARBA"/>
</dbReference>
<evidence type="ECO:0000256" key="4">
    <source>
        <dbReference type="ARBA" id="ARBA00022692"/>
    </source>
</evidence>
<feature type="transmembrane region" description="Helical" evidence="8">
    <location>
        <begin position="92"/>
        <end position="110"/>
    </location>
</feature>
<dbReference type="KEGG" id="bmor:100174817"/>